<dbReference type="Proteomes" id="UP000254893">
    <property type="component" value="Unassembled WGS sequence"/>
</dbReference>
<proteinExistence type="predicted"/>
<dbReference type="EMBL" id="UGYW01000002">
    <property type="protein sequence ID" value="SUJ21884.1"/>
    <property type="molecule type" value="Genomic_DNA"/>
</dbReference>
<organism evidence="3 4">
    <name type="scientific">Sphingobacterium spiritivorum</name>
    <name type="common">Flavobacterium spiritivorum</name>
    <dbReference type="NCBI Taxonomy" id="258"/>
    <lineage>
        <taxon>Bacteria</taxon>
        <taxon>Pseudomonadati</taxon>
        <taxon>Bacteroidota</taxon>
        <taxon>Sphingobacteriia</taxon>
        <taxon>Sphingobacteriales</taxon>
        <taxon>Sphingobacteriaceae</taxon>
        <taxon>Sphingobacterium</taxon>
    </lineage>
</organism>
<reference evidence="3 4" key="1">
    <citation type="submission" date="2018-06" db="EMBL/GenBank/DDBJ databases">
        <authorList>
            <consortium name="Pathogen Informatics"/>
            <person name="Doyle S."/>
        </authorList>
    </citation>
    <scope>NUCLEOTIDE SEQUENCE [LARGE SCALE GENOMIC DNA]</scope>
    <source>
        <strain evidence="3 4">NCTC11388</strain>
    </source>
</reference>
<feature type="transmembrane region" description="Helical" evidence="2">
    <location>
        <begin position="58"/>
        <end position="83"/>
    </location>
</feature>
<keyword evidence="2" id="KW-1133">Transmembrane helix</keyword>
<evidence type="ECO:0000256" key="1">
    <source>
        <dbReference type="SAM" id="MobiDB-lite"/>
    </source>
</evidence>
<keyword evidence="2" id="KW-0812">Transmembrane</keyword>
<accession>A0A380CJQ0</accession>
<dbReference type="AlphaFoldDB" id="A0A380CJQ0"/>
<keyword evidence="2" id="KW-0472">Membrane</keyword>
<feature type="region of interest" description="Disordered" evidence="1">
    <location>
        <begin position="1"/>
        <end position="24"/>
    </location>
</feature>
<evidence type="ECO:0000256" key="2">
    <source>
        <dbReference type="SAM" id="Phobius"/>
    </source>
</evidence>
<sequence>MSRNIHSNTNMENTAAQRQPKKTDNNANRTEYYVTLTVAIVIGLAGVFVRFIQDSFLFSAIANILLIIASVIAFKTVFSILGFGSKK</sequence>
<feature type="transmembrane region" description="Helical" evidence="2">
    <location>
        <begin position="32"/>
        <end position="52"/>
    </location>
</feature>
<name>A0A380CJQ0_SPHSI</name>
<evidence type="ECO:0000313" key="4">
    <source>
        <dbReference type="Proteomes" id="UP000254893"/>
    </source>
</evidence>
<evidence type="ECO:0000313" key="3">
    <source>
        <dbReference type="EMBL" id="SUJ21884.1"/>
    </source>
</evidence>
<protein>
    <submittedName>
        <fullName evidence="3">Uncharacterized protein</fullName>
    </submittedName>
</protein>
<feature type="compositionally biased region" description="Polar residues" evidence="1">
    <location>
        <begin position="1"/>
        <end position="17"/>
    </location>
</feature>
<gene>
    <name evidence="3" type="ORF">NCTC11388_03183</name>
</gene>